<dbReference type="CDD" id="cd20696">
    <property type="entry name" value="CdiI_Ecoli3006-like"/>
    <property type="match status" value="1"/>
</dbReference>
<dbReference type="AlphaFoldDB" id="A0AAE7JRK2"/>
<accession>A0AAE7JRK2</accession>
<sequence>MGNKAIKSEQQLVEGLESYLEYGYIDPFYINCDSFDENADQVEEYLRYLSSINIELVESYYKRIIESEVIWNDFFKSRCIFRLLLSVSERGYAFNYLNENSENLSIPILKEALSYFFYSKNDSEARLVPEGLFKKLQARYEEVKDEHDAKFYHLDEEYNNFVKAYCLS</sequence>
<organism evidence="1 2">
    <name type="scientific">Serratia fonticola</name>
    <dbReference type="NCBI Taxonomy" id="47917"/>
    <lineage>
        <taxon>Bacteria</taxon>
        <taxon>Pseudomonadati</taxon>
        <taxon>Pseudomonadota</taxon>
        <taxon>Gammaproteobacteria</taxon>
        <taxon>Enterobacterales</taxon>
        <taxon>Yersiniaceae</taxon>
        <taxon>Serratia</taxon>
    </lineage>
</organism>
<dbReference type="EMBL" id="CP054160">
    <property type="protein sequence ID" value="QKJ57079.1"/>
    <property type="molecule type" value="Genomic_DNA"/>
</dbReference>
<dbReference type="Proteomes" id="UP000503464">
    <property type="component" value="Chromosome"/>
</dbReference>
<name>A0AAE7JRK2_SERFO</name>
<gene>
    <name evidence="1" type="ORF">G9399_00035</name>
</gene>
<reference evidence="2" key="1">
    <citation type="submission" date="2020-03" db="EMBL/GenBank/DDBJ databases">
        <title>Genome sequences of seven Enterobacteriaceae strains isolated from Canadian wastewater treatment facilities.</title>
        <authorList>
            <person name="Huang H."/>
            <person name="Chmara J.T."/>
            <person name="Duceppe M.-O."/>
        </authorList>
    </citation>
    <scope>NUCLEOTIDE SEQUENCE [LARGE SCALE GENOMIC DNA]</scope>
    <source>
        <strain evidence="2">Biosolid 3</strain>
    </source>
</reference>
<evidence type="ECO:0000313" key="1">
    <source>
        <dbReference type="EMBL" id="QKJ57079.1"/>
    </source>
</evidence>
<dbReference type="RefSeq" id="WP_173408487.1">
    <property type="nucleotide sequence ID" value="NZ_CP054160.3"/>
</dbReference>
<protein>
    <submittedName>
        <fullName evidence="1">Uncharacterized protein</fullName>
    </submittedName>
</protein>
<proteinExistence type="predicted"/>
<evidence type="ECO:0000313" key="2">
    <source>
        <dbReference type="Proteomes" id="UP000503464"/>
    </source>
</evidence>